<reference evidence="9" key="2">
    <citation type="submission" date="2023-07" db="EMBL/GenBank/DDBJ databases">
        <title>Genomic analysis of Rhodococcus opacus VOC-14 with glycol ethers degradation activity.</title>
        <authorList>
            <person name="Narkevich D.A."/>
            <person name="Hlushen A.M."/>
            <person name="Akhremchuk A.E."/>
            <person name="Sikolenko M.A."/>
            <person name="Valentovich L.N."/>
        </authorList>
    </citation>
    <scope>NUCLEOTIDE SEQUENCE</scope>
    <source>
        <strain evidence="9">VOC-14</strain>
    </source>
</reference>
<dbReference type="Gene3D" id="1.10.510.10">
    <property type="entry name" value="Transferase(Phosphotransferase) domain 1"/>
    <property type="match status" value="2"/>
</dbReference>
<evidence type="ECO:0000313" key="8">
    <source>
        <dbReference type="EMBL" id="MCZ4584972.1"/>
    </source>
</evidence>
<evidence type="ECO:0000313" key="11">
    <source>
        <dbReference type="Proteomes" id="UP001231166"/>
    </source>
</evidence>
<evidence type="ECO:0000313" key="10">
    <source>
        <dbReference type="Proteomes" id="UP001066327"/>
    </source>
</evidence>
<keyword evidence="6" id="KW-0472">Membrane</keyword>
<dbReference type="InterPro" id="IPR000719">
    <property type="entry name" value="Prot_kinase_dom"/>
</dbReference>
<proteinExistence type="predicted"/>
<dbReference type="RefSeq" id="WP_242323344.1">
    <property type="nucleotide sequence ID" value="NZ_CP093380.1"/>
</dbReference>
<reference evidence="8" key="1">
    <citation type="submission" date="2022-12" db="EMBL/GenBank/DDBJ databases">
        <authorList>
            <person name="Krivoruchko A.V."/>
            <person name="Elkin A."/>
        </authorList>
    </citation>
    <scope>NUCLEOTIDE SEQUENCE</scope>
    <source>
        <strain evidence="8">IEGM 249</strain>
    </source>
</reference>
<feature type="domain" description="Protein kinase" evidence="7">
    <location>
        <begin position="173"/>
        <end position="485"/>
    </location>
</feature>
<dbReference type="PANTHER" id="PTHR43289:SF34">
    <property type="entry name" value="SERINE_THREONINE-PROTEIN KINASE YBDM-RELATED"/>
    <property type="match status" value="1"/>
</dbReference>
<feature type="transmembrane region" description="Helical" evidence="6">
    <location>
        <begin position="692"/>
        <end position="714"/>
    </location>
</feature>
<dbReference type="SUPFAM" id="SSF56112">
    <property type="entry name" value="Protein kinase-like (PK-like)"/>
    <property type="match status" value="1"/>
</dbReference>
<feature type="transmembrane region" description="Helical" evidence="6">
    <location>
        <begin position="636"/>
        <end position="662"/>
    </location>
</feature>
<name>A0AAX3YJ40_RHOOP</name>
<gene>
    <name evidence="8" type="ORF">O4328_14910</name>
    <name evidence="9" type="ORF">Q5707_07050</name>
</gene>
<dbReference type="SMART" id="SM00220">
    <property type="entry name" value="S_TKc"/>
    <property type="match status" value="1"/>
</dbReference>
<dbReference type="EMBL" id="JAPWIS010000007">
    <property type="protein sequence ID" value="MCZ4584972.1"/>
    <property type="molecule type" value="Genomic_DNA"/>
</dbReference>
<keyword evidence="6" id="KW-1133">Transmembrane helix</keyword>
<dbReference type="PANTHER" id="PTHR43289">
    <property type="entry name" value="MITOGEN-ACTIVATED PROTEIN KINASE KINASE KINASE 20-RELATED"/>
    <property type="match status" value="1"/>
</dbReference>
<evidence type="ECO:0000256" key="5">
    <source>
        <dbReference type="PROSITE-ProRule" id="PRU10141"/>
    </source>
</evidence>
<sequence length="763" mass="84058">MAFMPSRRGSPAASEQAWVSDTAVGDAVARFASAWESSSSAPDLVAYLPASPALRRVTLIELVKVDLENRWLRGDHPKRLGQYCEELPELRRWPLPPDLLYEEFHIRRRSGESVEASEYTQNFPGQAGELDELFGTGEYHSTVLHRGETTLSVSPGSGGTLDDLEVGQRIDDFDLVTGLGRGAFARVFLARQRSLQRMVAVKISLDHGTEPQTLAQFDHDYIVRVFDQRLLAGRDLRLLYMQYVPGGTLLDVVARVRETPPDSRSGAVLLDAIDRALVGRGEIRPSESGVRREIAALTWPETVAWLGRRLAEALDYAGRHGVLHRDVKPANVLLTTEGVPKLADFNISFSRNVAGSSPVAYFGGSLAYMSPEQLEAIHPDRPGAPGDLDTRSDLYSLAVVLWELLTGRRPFDDSDAELRSHPPGDRTTLDAMLARRRGPDEPAADALPADCPNALRRVLLKSLAPAPKDRFSSGAELAQQLDVCLDAHARDLVDPPPGSWRLRMRRWTHPIMFLAIAVPNLLAILYSYQHNSTLIISKLPPAAQENFERITRIDYTVAFLIGAVGTVSMVIYLTMVAGGLRRGRVYTGAQLARARRDTLLLGQRCALLCLGLWIVSGLVVPITLEVSGSQVPWNTIVHFTASQLVCGAIAVVYPFFFVNFYAVRCLYPVFLRHGEISASDARMLKRLGRRSTFFLAAAAAVPLLGIAGATFIPPEDLPRVIVALRVLCVGSVIAFVAAYWMFRMLSEDLHALERVVSGAPRHE</sequence>
<dbReference type="InterPro" id="IPR011009">
    <property type="entry name" value="Kinase-like_dom_sf"/>
</dbReference>
<dbReference type="EMBL" id="CP130953">
    <property type="protein sequence ID" value="WLF48745.1"/>
    <property type="molecule type" value="Genomic_DNA"/>
</dbReference>
<evidence type="ECO:0000259" key="7">
    <source>
        <dbReference type="PROSITE" id="PS50011"/>
    </source>
</evidence>
<dbReference type="EC" id="2.7.11.1" evidence="9"/>
<dbReference type="PROSITE" id="PS00107">
    <property type="entry name" value="PROTEIN_KINASE_ATP"/>
    <property type="match status" value="1"/>
</dbReference>
<evidence type="ECO:0000256" key="1">
    <source>
        <dbReference type="ARBA" id="ARBA00022679"/>
    </source>
</evidence>
<dbReference type="Proteomes" id="UP001231166">
    <property type="component" value="Chromosome"/>
</dbReference>
<keyword evidence="6" id="KW-0812">Transmembrane</keyword>
<evidence type="ECO:0000256" key="3">
    <source>
        <dbReference type="ARBA" id="ARBA00022777"/>
    </source>
</evidence>
<feature type="transmembrane region" description="Helical" evidence="6">
    <location>
        <begin position="601"/>
        <end position="624"/>
    </location>
</feature>
<keyword evidence="1 9" id="KW-0808">Transferase</keyword>
<dbReference type="CDD" id="cd14014">
    <property type="entry name" value="STKc_PknB_like"/>
    <property type="match status" value="1"/>
</dbReference>
<keyword evidence="10" id="KW-1185">Reference proteome</keyword>
<keyword evidence="3 9" id="KW-0418">Kinase</keyword>
<accession>A0AAX3YJ40</accession>
<dbReference type="PROSITE" id="PS50011">
    <property type="entry name" value="PROTEIN_KINASE_DOM"/>
    <property type="match status" value="1"/>
</dbReference>
<dbReference type="InterPro" id="IPR008271">
    <property type="entry name" value="Ser/Thr_kinase_AS"/>
</dbReference>
<dbReference type="GO" id="GO:0005524">
    <property type="term" value="F:ATP binding"/>
    <property type="evidence" value="ECO:0007669"/>
    <property type="project" value="UniProtKB-UniRule"/>
</dbReference>
<evidence type="ECO:0000313" key="9">
    <source>
        <dbReference type="EMBL" id="WLF48745.1"/>
    </source>
</evidence>
<evidence type="ECO:0000256" key="6">
    <source>
        <dbReference type="SAM" id="Phobius"/>
    </source>
</evidence>
<evidence type="ECO:0000256" key="2">
    <source>
        <dbReference type="ARBA" id="ARBA00022741"/>
    </source>
</evidence>
<dbReference type="GO" id="GO:0004674">
    <property type="term" value="F:protein serine/threonine kinase activity"/>
    <property type="evidence" value="ECO:0007669"/>
    <property type="project" value="UniProtKB-EC"/>
</dbReference>
<dbReference type="Pfam" id="PF00069">
    <property type="entry name" value="Pkinase"/>
    <property type="match status" value="1"/>
</dbReference>
<feature type="transmembrane region" description="Helical" evidence="6">
    <location>
        <begin position="557"/>
        <end position="580"/>
    </location>
</feature>
<keyword evidence="4 5" id="KW-0067">ATP-binding</keyword>
<keyword evidence="2 5" id="KW-0547">Nucleotide-binding</keyword>
<dbReference type="Proteomes" id="UP001066327">
    <property type="component" value="Unassembled WGS sequence"/>
</dbReference>
<dbReference type="PROSITE" id="PS00108">
    <property type="entry name" value="PROTEIN_KINASE_ST"/>
    <property type="match status" value="1"/>
</dbReference>
<organism evidence="9 11">
    <name type="scientific">Rhodococcus opacus</name>
    <name type="common">Nocardia opaca</name>
    <dbReference type="NCBI Taxonomy" id="37919"/>
    <lineage>
        <taxon>Bacteria</taxon>
        <taxon>Bacillati</taxon>
        <taxon>Actinomycetota</taxon>
        <taxon>Actinomycetes</taxon>
        <taxon>Mycobacteriales</taxon>
        <taxon>Nocardiaceae</taxon>
        <taxon>Rhodococcus</taxon>
    </lineage>
</organism>
<dbReference type="AlphaFoldDB" id="A0AAX3YJ40"/>
<protein>
    <submittedName>
        <fullName evidence="9">Serine/threonine-protein kinase</fullName>
        <ecNumber evidence="9">2.7.11.1</ecNumber>
    </submittedName>
</protein>
<evidence type="ECO:0000256" key="4">
    <source>
        <dbReference type="ARBA" id="ARBA00022840"/>
    </source>
</evidence>
<feature type="transmembrane region" description="Helical" evidence="6">
    <location>
        <begin position="720"/>
        <end position="742"/>
    </location>
</feature>
<feature type="binding site" evidence="5">
    <location>
        <position position="202"/>
    </location>
    <ligand>
        <name>ATP</name>
        <dbReference type="ChEBI" id="CHEBI:30616"/>
    </ligand>
</feature>
<dbReference type="InterPro" id="IPR017441">
    <property type="entry name" value="Protein_kinase_ATP_BS"/>
</dbReference>